<dbReference type="Pfam" id="PF08263">
    <property type="entry name" value="LRRNT_2"/>
    <property type="match status" value="1"/>
</dbReference>
<evidence type="ECO:0000256" key="9">
    <source>
        <dbReference type="ARBA" id="ARBA00023136"/>
    </source>
</evidence>
<dbReference type="PROSITE" id="PS51450">
    <property type="entry name" value="LRR"/>
    <property type="match status" value="1"/>
</dbReference>
<feature type="signal peptide" evidence="13">
    <location>
        <begin position="1"/>
        <end position="18"/>
    </location>
</feature>
<keyword evidence="6 13" id="KW-0732">Signal</keyword>
<accession>A0A2P5F963</accession>
<dbReference type="InterPro" id="IPR003591">
    <property type="entry name" value="Leu-rich_rpt_typical-subtyp"/>
</dbReference>
<evidence type="ECO:0000313" key="16">
    <source>
        <dbReference type="Proteomes" id="UP000237000"/>
    </source>
</evidence>
<reference evidence="16" key="1">
    <citation type="submission" date="2016-06" db="EMBL/GenBank/DDBJ databases">
        <title>Parallel loss of symbiosis genes in relatives of nitrogen-fixing non-legume Parasponia.</title>
        <authorList>
            <person name="Van Velzen R."/>
            <person name="Holmer R."/>
            <person name="Bu F."/>
            <person name="Rutten L."/>
            <person name="Van Zeijl A."/>
            <person name="Liu W."/>
            <person name="Santuari L."/>
            <person name="Cao Q."/>
            <person name="Sharma T."/>
            <person name="Shen D."/>
            <person name="Roswanjaya Y."/>
            <person name="Wardhani T."/>
            <person name="Kalhor M.S."/>
            <person name="Jansen J."/>
            <person name="Van den Hoogen J."/>
            <person name="Gungor B."/>
            <person name="Hartog M."/>
            <person name="Hontelez J."/>
            <person name="Verver J."/>
            <person name="Yang W.-C."/>
            <person name="Schijlen E."/>
            <person name="Repin R."/>
            <person name="Schilthuizen M."/>
            <person name="Schranz E."/>
            <person name="Heidstra R."/>
            <person name="Miyata K."/>
            <person name="Fedorova E."/>
            <person name="Kohlen W."/>
            <person name="Bisseling T."/>
            <person name="Smit S."/>
            <person name="Geurts R."/>
        </authorList>
    </citation>
    <scope>NUCLEOTIDE SEQUENCE [LARGE SCALE GENOMIC DNA]</scope>
    <source>
        <strain evidence="16">cv. RG33-2</strain>
    </source>
</reference>
<dbReference type="InterPro" id="IPR046956">
    <property type="entry name" value="RLP23-like"/>
</dbReference>
<dbReference type="FunFam" id="3.80.10.10:FF:000213">
    <property type="entry name" value="Tyrosine-sulfated glycopeptide receptor 1"/>
    <property type="match status" value="1"/>
</dbReference>
<dbReference type="PANTHER" id="PTHR48061">
    <property type="entry name" value="LEUCINE-RICH REPEAT RECEPTOR PROTEIN KINASE EMS1-LIKE-RELATED"/>
    <property type="match status" value="1"/>
</dbReference>
<evidence type="ECO:0000256" key="2">
    <source>
        <dbReference type="ARBA" id="ARBA00009592"/>
    </source>
</evidence>
<evidence type="ECO:0000256" key="7">
    <source>
        <dbReference type="ARBA" id="ARBA00022737"/>
    </source>
</evidence>
<dbReference type="SUPFAM" id="SSF52058">
    <property type="entry name" value="L domain-like"/>
    <property type="match status" value="2"/>
</dbReference>
<dbReference type="InParanoid" id="A0A2P5F963"/>
<keyword evidence="10" id="KW-0675">Receptor</keyword>
<dbReference type="SUPFAM" id="SSF52075">
    <property type="entry name" value="Outer arm dynein light chain 1"/>
    <property type="match status" value="1"/>
</dbReference>
<dbReference type="AlphaFoldDB" id="A0A2P5F963"/>
<dbReference type="InterPro" id="IPR001611">
    <property type="entry name" value="Leu-rich_rpt"/>
</dbReference>
<gene>
    <name evidence="15" type="ORF">TorRG33x02_097800</name>
</gene>
<dbReference type="SMART" id="SM00369">
    <property type="entry name" value="LRR_TYP"/>
    <property type="match status" value="9"/>
</dbReference>
<evidence type="ECO:0000313" key="15">
    <source>
        <dbReference type="EMBL" id="PON94306.1"/>
    </source>
</evidence>
<dbReference type="SUPFAM" id="SSF52047">
    <property type="entry name" value="RNI-like"/>
    <property type="match status" value="1"/>
</dbReference>
<dbReference type="Gene3D" id="3.80.10.10">
    <property type="entry name" value="Ribonuclease Inhibitor"/>
    <property type="match status" value="6"/>
</dbReference>
<keyword evidence="8 12" id="KW-1133">Transmembrane helix</keyword>
<dbReference type="GO" id="GO:0005886">
    <property type="term" value="C:plasma membrane"/>
    <property type="evidence" value="ECO:0007669"/>
    <property type="project" value="UniProtKB-SubCell"/>
</dbReference>
<sequence length="1048" mass="116207">MRIPLLSWLLLTTPICLSLLSVDIASASGQCPGHQHSLLLQLKEDLAYDDFSESTKLIRWNRTTYDCCTWDGVTCHEGYVTGLNLAFEGILEIYNESSLLSFQHLEHLDLSHNYFGSPIPSWISQLKKLTYLNLSNAGFHGQIPNEISGLKSLVTLDLSSSFQAEFSGQLNLDDPDLSMLVQNLTELEELYLDGVNISAHGSEWCRALSTSVPKLRVLSLTNCSLSGPIDQVLEKLQSLSVIRLDNNKLSAPVPRFCSNFRNLTCLSLRSCELNGTFPREIFQISTLETLDISGNFFLEGSLPSFSKHNALRVLELNSTSFSGTLPKSIGNLRNLSKLNLHDCQFNGTLPHSMAKLTQLVYLDLAFNDFEGPIPSFNLSKNLTDLILSYNSFSGEIPTPNWEGLSSLAFIDLQNNLLNGSIPLSLFTISSLEEILLANNNFSGHILDFKTASSSKLHTLDLRDNNLEGPFPSSIFQLQGLMALDLSYNKFSGTVQLNTFPGLGKLVSLDLSHNNWSVNASGSDQYPFMTSFPHIKSLALVSCNLSEFPHFIKNHSELIHLDLSDNQIHGEIPSWIWEVGKGRLNSLNLSRNYLVGMQEPYSLHQSLNVLDLHLNHLRGKIPSLPPLAQYVDFSSNNFTSSIPAELGHDLSFLGFFSVSNNGLRGVIPKSICNASSLQVLDLSANNFGGKIPECMSNMSRLVTLNLGNNKFRGSIHNGFPADCNLTILDLNGNSIEGRVPKSLSNCSALEGPIGCPSSTAIGTWERLQILDLAHNNFSGEIPGEWLTRWEAMMAEEDGNQSKVINQIELELGGDIASFCNDCFAFVAVIMHYFAVTVTVTSKGREMELVKMMTFYTYIDLSGNNFRGSIPEELGQLKALHFLNLSNNALVGQIPSSLGSLRQLESLDLSKNRLSGAIPTSLQSLTFLSYLNLSSNRLVGKIPTGSQLQLFSADSFIGNEGLCGLPLMKNCSDKVLTETLQPYAKSRSSEIDWNLLSAEIGFTVGFGIIIWLLLFCKRWRRWYFERVDDIILRIFPSPISRKWFLWTSSC</sequence>
<protein>
    <submittedName>
        <fullName evidence="15">Leucine-rich repeat domain containing protein</fullName>
    </submittedName>
</protein>
<evidence type="ECO:0000256" key="12">
    <source>
        <dbReference type="SAM" id="Phobius"/>
    </source>
</evidence>
<feature type="transmembrane region" description="Helical" evidence="12">
    <location>
        <begin position="993"/>
        <end position="1014"/>
    </location>
</feature>
<dbReference type="PANTHER" id="PTHR48061:SF2">
    <property type="entry name" value="RECEPTOR LIKE PROTEIN 30-LIKE"/>
    <property type="match status" value="1"/>
</dbReference>
<evidence type="ECO:0000256" key="6">
    <source>
        <dbReference type="ARBA" id="ARBA00022729"/>
    </source>
</evidence>
<dbReference type="InterPro" id="IPR013210">
    <property type="entry name" value="LRR_N_plant-typ"/>
</dbReference>
<organism evidence="15 16">
    <name type="scientific">Trema orientale</name>
    <name type="common">Charcoal tree</name>
    <name type="synonym">Celtis orientalis</name>
    <dbReference type="NCBI Taxonomy" id="63057"/>
    <lineage>
        <taxon>Eukaryota</taxon>
        <taxon>Viridiplantae</taxon>
        <taxon>Streptophyta</taxon>
        <taxon>Embryophyta</taxon>
        <taxon>Tracheophyta</taxon>
        <taxon>Spermatophyta</taxon>
        <taxon>Magnoliopsida</taxon>
        <taxon>eudicotyledons</taxon>
        <taxon>Gunneridae</taxon>
        <taxon>Pentapetalae</taxon>
        <taxon>rosids</taxon>
        <taxon>fabids</taxon>
        <taxon>Rosales</taxon>
        <taxon>Cannabaceae</taxon>
        <taxon>Trema</taxon>
    </lineage>
</organism>
<proteinExistence type="inferred from homology"/>
<dbReference type="OrthoDB" id="1394818at2759"/>
<evidence type="ECO:0000256" key="11">
    <source>
        <dbReference type="ARBA" id="ARBA00023180"/>
    </source>
</evidence>
<name>A0A2P5F963_TREOI</name>
<evidence type="ECO:0000256" key="13">
    <source>
        <dbReference type="SAM" id="SignalP"/>
    </source>
</evidence>
<evidence type="ECO:0000259" key="14">
    <source>
        <dbReference type="Pfam" id="PF08263"/>
    </source>
</evidence>
<keyword evidence="9 12" id="KW-0472">Membrane</keyword>
<evidence type="ECO:0000256" key="3">
    <source>
        <dbReference type="ARBA" id="ARBA00022475"/>
    </source>
</evidence>
<comment type="caution">
    <text evidence="15">The sequence shown here is derived from an EMBL/GenBank/DDBJ whole genome shotgun (WGS) entry which is preliminary data.</text>
</comment>
<keyword evidence="7" id="KW-0677">Repeat</keyword>
<dbReference type="STRING" id="63057.A0A2P5F963"/>
<dbReference type="PRINTS" id="PR00019">
    <property type="entry name" value="LEURICHRPT"/>
</dbReference>
<feature type="chain" id="PRO_5015198502" evidence="13">
    <location>
        <begin position="19"/>
        <end position="1048"/>
    </location>
</feature>
<dbReference type="Pfam" id="PF13855">
    <property type="entry name" value="LRR_8"/>
    <property type="match status" value="3"/>
</dbReference>
<dbReference type="FunFam" id="3.80.10.10:FF:000041">
    <property type="entry name" value="LRR receptor-like serine/threonine-protein kinase ERECTA"/>
    <property type="match status" value="1"/>
</dbReference>
<dbReference type="Proteomes" id="UP000237000">
    <property type="component" value="Unassembled WGS sequence"/>
</dbReference>
<dbReference type="EMBL" id="JXTC01000052">
    <property type="protein sequence ID" value="PON94306.1"/>
    <property type="molecule type" value="Genomic_DNA"/>
</dbReference>
<keyword evidence="3" id="KW-1003">Cell membrane</keyword>
<dbReference type="FunFam" id="3.80.10.10:FF:000383">
    <property type="entry name" value="Leucine-rich repeat receptor protein kinase EMS1"/>
    <property type="match status" value="1"/>
</dbReference>
<dbReference type="InterPro" id="IPR032675">
    <property type="entry name" value="LRR_dom_sf"/>
</dbReference>
<keyword evidence="11" id="KW-0325">Glycoprotein</keyword>
<evidence type="ECO:0000256" key="1">
    <source>
        <dbReference type="ARBA" id="ARBA00004251"/>
    </source>
</evidence>
<comment type="similarity">
    <text evidence="2">Belongs to the RLP family.</text>
</comment>
<comment type="subcellular location">
    <subcellularLocation>
        <location evidence="1">Cell membrane</location>
        <topology evidence="1">Single-pass type I membrane protein</topology>
    </subcellularLocation>
</comment>
<dbReference type="Pfam" id="PF00560">
    <property type="entry name" value="LRR_1"/>
    <property type="match status" value="9"/>
</dbReference>
<evidence type="ECO:0000256" key="4">
    <source>
        <dbReference type="ARBA" id="ARBA00022614"/>
    </source>
</evidence>
<keyword evidence="4" id="KW-0433">Leucine-rich repeat</keyword>
<evidence type="ECO:0000256" key="10">
    <source>
        <dbReference type="ARBA" id="ARBA00023170"/>
    </source>
</evidence>
<evidence type="ECO:0000256" key="8">
    <source>
        <dbReference type="ARBA" id="ARBA00022989"/>
    </source>
</evidence>
<evidence type="ECO:0000256" key="5">
    <source>
        <dbReference type="ARBA" id="ARBA00022692"/>
    </source>
</evidence>
<keyword evidence="5 12" id="KW-0812">Transmembrane</keyword>
<feature type="domain" description="Leucine-rich repeat-containing N-terminal plant-type" evidence="14">
    <location>
        <begin position="36"/>
        <end position="75"/>
    </location>
</feature>
<keyword evidence="16" id="KW-1185">Reference proteome</keyword>